<evidence type="ECO:0000313" key="4">
    <source>
        <dbReference type="Proteomes" id="UP001321473"/>
    </source>
</evidence>
<dbReference type="InterPro" id="IPR013909">
    <property type="entry name" value="NuBaID_C"/>
</dbReference>
<evidence type="ECO:0000313" key="3">
    <source>
        <dbReference type="EMBL" id="KAK8757909.1"/>
    </source>
</evidence>
<dbReference type="AlphaFoldDB" id="A0AAQ4D619"/>
<dbReference type="GO" id="GO:0008270">
    <property type="term" value="F:zinc ion binding"/>
    <property type="evidence" value="ECO:0007669"/>
    <property type="project" value="InterPro"/>
</dbReference>
<dbReference type="EMBL" id="JARKHS020034689">
    <property type="protein sequence ID" value="KAK8757909.1"/>
    <property type="molecule type" value="Genomic_DNA"/>
</dbReference>
<dbReference type="Pfam" id="PF08600">
    <property type="entry name" value="NuBaID_C"/>
    <property type="match status" value="1"/>
</dbReference>
<feature type="compositionally biased region" description="Polar residues" evidence="1">
    <location>
        <begin position="72"/>
        <end position="81"/>
    </location>
</feature>
<gene>
    <name evidence="3" type="ORF">V5799_004459</name>
</gene>
<feature type="region of interest" description="Disordered" evidence="1">
    <location>
        <begin position="72"/>
        <end position="94"/>
    </location>
</feature>
<proteinExistence type="predicted"/>
<accession>A0AAQ4D619</accession>
<evidence type="ECO:0000256" key="1">
    <source>
        <dbReference type="SAM" id="MobiDB-lite"/>
    </source>
</evidence>
<protein>
    <recommendedName>
        <fullName evidence="2">NuBaID C-terminal domain-containing protein</fullName>
    </recommendedName>
</protein>
<reference evidence="3 4" key="1">
    <citation type="journal article" date="2023" name="Arcadia Sci">
        <title>De novo assembly of a long-read Amblyomma americanum tick genome.</title>
        <authorList>
            <person name="Chou S."/>
            <person name="Poskanzer K.E."/>
            <person name="Rollins M."/>
            <person name="Thuy-Boun P.S."/>
        </authorList>
    </citation>
    <scope>NUCLEOTIDE SEQUENCE [LARGE SCALE GENOMIC DNA]</scope>
    <source>
        <strain evidence="3">F_SG_1</strain>
        <tissue evidence="3">Salivary glands</tissue>
    </source>
</reference>
<comment type="caution">
    <text evidence="3">The sequence shown here is derived from an EMBL/GenBank/DDBJ whole genome shotgun (WGS) entry which is preliminary data.</text>
</comment>
<feature type="domain" description="NuBaID C-terminal" evidence="2">
    <location>
        <begin position="29"/>
        <end position="111"/>
    </location>
</feature>
<keyword evidence="4" id="KW-1185">Reference proteome</keyword>
<name>A0AAQ4D619_AMBAM</name>
<dbReference type="Proteomes" id="UP001321473">
    <property type="component" value="Unassembled WGS sequence"/>
</dbReference>
<sequence>MLYFQLGADAVAKICKLAGKEENKEHERAVLLALTGWKAVNPTGKMKQLGCEFCCRNLGTWLYASANEISTEDSGCKQENGSGRGTKRKHEEEELDPIKEHRSWCIWVVTGNSGKKGWVVYIECLLRSLDASNGQNSAPSSVAAFQETVERILNSWKKIKIPPT</sequence>
<organism evidence="3 4">
    <name type="scientific">Amblyomma americanum</name>
    <name type="common">Lone star tick</name>
    <dbReference type="NCBI Taxonomy" id="6943"/>
    <lineage>
        <taxon>Eukaryota</taxon>
        <taxon>Metazoa</taxon>
        <taxon>Ecdysozoa</taxon>
        <taxon>Arthropoda</taxon>
        <taxon>Chelicerata</taxon>
        <taxon>Arachnida</taxon>
        <taxon>Acari</taxon>
        <taxon>Parasitiformes</taxon>
        <taxon>Ixodida</taxon>
        <taxon>Ixodoidea</taxon>
        <taxon>Ixodidae</taxon>
        <taxon>Amblyomminae</taxon>
        <taxon>Amblyomma</taxon>
    </lineage>
</organism>
<evidence type="ECO:0000259" key="2">
    <source>
        <dbReference type="Pfam" id="PF08600"/>
    </source>
</evidence>